<accession>A0A183GRY6</accession>
<dbReference type="OrthoDB" id="5855031at2759"/>
<evidence type="ECO:0000256" key="1">
    <source>
        <dbReference type="SAM" id="MobiDB-lite"/>
    </source>
</evidence>
<feature type="compositionally biased region" description="Polar residues" evidence="1">
    <location>
        <begin position="7"/>
        <end position="16"/>
    </location>
</feature>
<evidence type="ECO:0000313" key="2">
    <source>
        <dbReference type="EMBL" id="VDP51442.1"/>
    </source>
</evidence>
<organism evidence="3 4">
    <name type="scientific">Heligmosomoides polygyrus</name>
    <name type="common">Parasitic roundworm</name>
    <dbReference type="NCBI Taxonomy" id="6339"/>
    <lineage>
        <taxon>Eukaryota</taxon>
        <taxon>Metazoa</taxon>
        <taxon>Ecdysozoa</taxon>
        <taxon>Nematoda</taxon>
        <taxon>Chromadorea</taxon>
        <taxon>Rhabditida</taxon>
        <taxon>Rhabditina</taxon>
        <taxon>Rhabditomorpha</taxon>
        <taxon>Strongyloidea</taxon>
        <taxon>Heligmosomidae</taxon>
        <taxon>Heligmosomoides</taxon>
    </lineage>
</organism>
<keyword evidence="3" id="KW-1185">Reference proteome</keyword>
<dbReference type="AlphaFoldDB" id="A0A183GRY6"/>
<sequence length="106" mass="12221">MRRSQQREQPNSSSLNGAAIKPCTQPQWDPANYKPLEFYGELAELFTKLRIELGPRLDQYIICLKQFVKQCISGYELSTAVEKMMSSDLLHVHDQFVRVLSQSCQL</sequence>
<gene>
    <name evidence="2" type="ORF">HPBE_LOCUS25455</name>
</gene>
<dbReference type="Proteomes" id="UP000050761">
    <property type="component" value="Unassembled WGS sequence"/>
</dbReference>
<evidence type="ECO:0000313" key="4">
    <source>
        <dbReference type="WBParaSite" id="HPBE_0002545601-mRNA-1"/>
    </source>
</evidence>
<name>A0A183GRY6_HELPZ</name>
<dbReference type="WBParaSite" id="HPBE_0002545601-mRNA-1">
    <property type="protein sequence ID" value="HPBE_0002545601-mRNA-1"/>
    <property type="gene ID" value="HPBE_0002545601"/>
</dbReference>
<feature type="region of interest" description="Disordered" evidence="1">
    <location>
        <begin position="1"/>
        <end position="25"/>
    </location>
</feature>
<dbReference type="EMBL" id="UZAH01037947">
    <property type="protein sequence ID" value="VDP51442.1"/>
    <property type="molecule type" value="Genomic_DNA"/>
</dbReference>
<protein>
    <submittedName>
        <fullName evidence="4">HDAC_interact domain-containing protein</fullName>
    </submittedName>
</protein>
<reference evidence="4" key="2">
    <citation type="submission" date="2019-09" db="UniProtKB">
        <authorList>
            <consortium name="WormBaseParasite"/>
        </authorList>
    </citation>
    <scope>IDENTIFICATION</scope>
</reference>
<proteinExistence type="predicted"/>
<reference evidence="2 3" key="1">
    <citation type="submission" date="2018-11" db="EMBL/GenBank/DDBJ databases">
        <authorList>
            <consortium name="Pathogen Informatics"/>
        </authorList>
    </citation>
    <scope>NUCLEOTIDE SEQUENCE [LARGE SCALE GENOMIC DNA]</scope>
</reference>
<evidence type="ECO:0000313" key="3">
    <source>
        <dbReference type="Proteomes" id="UP000050761"/>
    </source>
</evidence>
<accession>A0A3P8DJ09</accession>